<comment type="caution">
    <text evidence="11">The sequence shown here is derived from an EMBL/GenBank/DDBJ whole genome shotgun (WGS) entry which is preliminary data.</text>
</comment>
<accession>A0A0P7YIT2</accession>
<evidence type="ECO:0000256" key="3">
    <source>
        <dbReference type="ARBA" id="ARBA00022692"/>
    </source>
</evidence>
<gene>
    <name evidence="11" type="ORF">HLUCCX10_05295</name>
</gene>
<dbReference type="STRING" id="1305737.GCA_000526355_03661"/>
<dbReference type="InterPro" id="IPR054321">
    <property type="entry name" value="PspC-rel_TM"/>
</dbReference>
<dbReference type="InterPro" id="IPR007168">
    <property type="entry name" value="Phageshock_PspC_N"/>
</dbReference>
<dbReference type="AlphaFoldDB" id="A0A0P7YIT2"/>
<dbReference type="EMBL" id="LJXT01000023">
    <property type="protein sequence ID" value="KPQ18653.1"/>
    <property type="molecule type" value="Genomic_DNA"/>
</dbReference>
<protein>
    <submittedName>
        <fullName evidence="11">Phage shock protein C (PspC) family protein</fullName>
    </submittedName>
</protein>
<name>A0A0P7YIT2_9BACT</name>
<feature type="transmembrane region" description="Helical" evidence="7">
    <location>
        <begin position="223"/>
        <end position="242"/>
    </location>
</feature>
<proteinExistence type="predicted"/>
<dbReference type="InterPro" id="IPR052027">
    <property type="entry name" value="PspC"/>
</dbReference>
<dbReference type="Pfam" id="PF22571">
    <property type="entry name" value="LiaI-LiaF-TM_PspC"/>
    <property type="match status" value="1"/>
</dbReference>
<feature type="domain" description="PspC-related transmembrane region" evidence="9">
    <location>
        <begin position="312"/>
        <end position="455"/>
    </location>
</feature>
<evidence type="ECO:0000256" key="6">
    <source>
        <dbReference type="SAM" id="MobiDB-lite"/>
    </source>
</evidence>
<evidence type="ECO:0000313" key="12">
    <source>
        <dbReference type="Proteomes" id="UP000050421"/>
    </source>
</evidence>
<feature type="region of interest" description="Disordered" evidence="6">
    <location>
        <begin position="622"/>
        <end position="641"/>
    </location>
</feature>
<keyword evidence="5 7" id="KW-0472">Membrane</keyword>
<dbReference type="GO" id="GO:0005886">
    <property type="term" value="C:plasma membrane"/>
    <property type="evidence" value="ECO:0007669"/>
    <property type="project" value="UniProtKB-SubCell"/>
</dbReference>
<keyword evidence="2" id="KW-1003">Cell membrane</keyword>
<feature type="transmembrane region" description="Helical" evidence="7">
    <location>
        <begin position="343"/>
        <end position="371"/>
    </location>
</feature>
<evidence type="ECO:0000259" key="8">
    <source>
        <dbReference type="Pfam" id="PF04024"/>
    </source>
</evidence>
<evidence type="ECO:0000256" key="7">
    <source>
        <dbReference type="SAM" id="Phobius"/>
    </source>
</evidence>
<dbReference type="Pfam" id="PF04024">
    <property type="entry name" value="PspC"/>
    <property type="match status" value="2"/>
</dbReference>
<feature type="transmembrane region" description="Helical" evidence="7">
    <location>
        <begin position="429"/>
        <end position="448"/>
    </location>
</feature>
<evidence type="ECO:0000256" key="5">
    <source>
        <dbReference type="ARBA" id="ARBA00023136"/>
    </source>
</evidence>
<dbReference type="InterPro" id="IPR054319">
    <property type="entry name" value="PspC-rel_ToastRack"/>
</dbReference>
<feature type="domain" description="PspC-related ToastRack" evidence="10">
    <location>
        <begin position="487"/>
        <end position="610"/>
    </location>
</feature>
<dbReference type="OrthoDB" id="5772680at2"/>
<evidence type="ECO:0000256" key="4">
    <source>
        <dbReference type="ARBA" id="ARBA00022989"/>
    </source>
</evidence>
<feature type="compositionally biased region" description="Acidic residues" evidence="6">
    <location>
        <begin position="622"/>
        <end position="632"/>
    </location>
</feature>
<dbReference type="Pfam" id="PF22744">
    <property type="entry name" value="Toast-rack_PspC-Cterm"/>
    <property type="match status" value="1"/>
</dbReference>
<feature type="transmembrane region" description="Helical" evidence="7">
    <location>
        <begin position="149"/>
        <end position="168"/>
    </location>
</feature>
<organism evidence="11 12">
    <name type="scientific">Algoriphagus marincola HL-49</name>
    <dbReference type="NCBI Taxonomy" id="1305737"/>
    <lineage>
        <taxon>Bacteria</taxon>
        <taxon>Pseudomonadati</taxon>
        <taxon>Bacteroidota</taxon>
        <taxon>Cytophagia</taxon>
        <taxon>Cytophagales</taxon>
        <taxon>Cyclobacteriaceae</taxon>
        <taxon>Algoriphagus</taxon>
    </lineage>
</organism>
<feature type="domain" description="Phage shock protein PspC N-terminal" evidence="8">
    <location>
        <begin position="122"/>
        <end position="202"/>
    </location>
</feature>
<dbReference type="PANTHER" id="PTHR33885">
    <property type="entry name" value="PHAGE SHOCK PROTEIN C"/>
    <property type="match status" value="1"/>
</dbReference>
<dbReference type="PANTHER" id="PTHR33885:SF3">
    <property type="entry name" value="PHAGE SHOCK PROTEIN C"/>
    <property type="match status" value="1"/>
</dbReference>
<keyword evidence="4 7" id="KW-1133">Transmembrane helix</keyword>
<keyword evidence="3 7" id="KW-0812">Transmembrane</keyword>
<dbReference type="PATRIC" id="fig|1305737.6.peg.1715"/>
<evidence type="ECO:0000259" key="9">
    <source>
        <dbReference type="Pfam" id="PF22571"/>
    </source>
</evidence>
<evidence type="ECO:0000256" key="1">
    <source>
        <dbReference type="ARBA" id="ARBA00004162"/>
    </source>
</evidence>
<sequence length="656" mass="74021">MKKTISINISGILFHIEEDGYDTLRKYLDAINRHFSSYSDNQEIISDIENRIAEIFLSNLKNNKQVITAENVDNLIKKMGTIADFVSVEQGEEEAAPDKEEATQEDFYKYVTPPGDEKQGYKKLMRSEPKKILGGVCAGIANYFRIDPLWIRLIALLLLFSGQFNSIFEGPGFWIFDEVRFKFSFGFFTLVAYIVMWIILPVSYDYEEDKSIKKLYRNPDDKALGGVASGLAAYFGVEVLWVRLAFVFLTIAGGSGVLIYLILWIITPVALSITERIKMKGGEITLDNIDSTLKENMNPIPPQPESSAKRILMAPFRVLGQVIEAIGKALGPLGKFLLVVFRVIFGMIVFFIGLSLTISPLVALAFFFQYLNPNDYVMSTGEVPFELFTGIVPSWLAISSSFLMIIPGVIFMLLGLSVLIRKNLVANRFGLIAFALWLLCLGIALFQVPRIVSQFKNENRYQETETISATGGTMVLTLDNQAEDPDFNEVSLKLIGTSDSLVTLEKEFFSRGKTKAESLENAKLLSYNISIQDSVVTFLPGYDYSAIEIFRGQRVSLTMSIPYEKPFIMDRSLLEILRNTIYRNGYRNRDVQEGNTWAFNEAGLVCLTCEIPEVSDEVDYEEEVDAENEDQNESTSRETLDSLSRAKYLQRLDTLD</sequence>
<evidence type="ECO:0000259" key="10">
    <source>
        <dbReference type="Pfam" id="PF22744"/>
    </source>
</evidence>
<feature type="domain" description="Phage shock protein PspC N-terminal" evidence="8">
    <location>
        <begin position="213"/>
        <end position="269"/>
    </location>
</feature>
<dbReference type="Proteomes" id="UP000050421">
    <property type="component" value="Unassembled WGS sequence"/>
</dbReference>
<evidence type="ECO:0000256" key="2">
    <source>
        <dbReference type="ARBA" id="ARBA00022475"/>
    </source>
</evidence>
<comment type="subcellular location">
    <subcellularLocation>
        <location evidence="1">Cell membrane</location>
        <topology evidence="1">Single-pass membrane protein</topology>
    </subcellularLocation>
</comment>
<evidence type="ECO:0000313" key="11">
    <source>
        <dbReference type="EMBL" id="KPQ18653.1"/>
    </source>
</evidence>
<dbReference type="eggNOG" id="COG1983">
    <property type="taxonomic scope" value="Bacteria"/>
</dbReference>
<feature type="transmembrane region" description="Helical" evidence="7">
    <location>
        <begin position="391"/>
        <end position="417"/>
    </location>
</feature>
<reference evidence="11 12" key="1">
    <citation type="submission" date="2015-09" db="EMBL/GenBank/DDBJ databases">
        <title>Identification and resolution of microdiversity through metagenomic sequencing of parallel consortia.</title>
        <authorList>
            <person name="Nelson W.C."/>
            <person name="Romine M.F."/>
            <person name="Lindemann S.R."/>
        </authorList>
    </citation>
    <scope>NUCLEOTIDE SEQUENCE [LARGE SCALE GENOMIC DNA]</scope>
    <source>
        <strain evidence="11">HL-49</strain>
    </source>
</reference>
<feature type="transmembrane region" description="Helical" evidence="7">
    <location>
        <begin position="183"/>
        <end position="202"/>
    </location>
</feature>
<feature type="transmembrane region" description="Helical" evidence="7">
    <location>
        <begin position="248"/>
        <end position="271"/>
    </location>
</feature>